<keyword evidence="3 4" id="KW-0418">Kinase</keyword>
<dbReference type="InterPro" id="IPR027417">
    <property type="entry name" value="P-loop_NTPase"/>
</dbReference>
<dbReference type="GO" id="GO:0006793">
    <property type="term" value="P:phosphorus metabolic process"/>
    <property type="evidence" value="ECO:0007669"/>
    <property type="project" value="InterPro"/>
</dbReference>
<proteinExistence type="inferred from homology"/>
<evidence type="ECO:0000313" key="7">
    <source>
        <dbReference type="EMBL" id="SHO50545.1"/>
    </source>
</evidence>
<evidence type="ECO:0000256" key="1">
    <source>
        <dbReference type="ARBA" id="ARBA00009924"/>
    </source>
</evidence>
<evidence type="ECO:0000256" key="2">
    <source>
        <dbReference type="ARBA" id="ARBA00022679"/>
    </source>
</evidence>
<comment type="subunit">
    <text evidence="4">Homotetramer.</text>
</comment>
<keyword evidence="2 4" id="KW-0808">Transferase</keyword>
<dbReference type="Gene3D" id="3.40.50.300">
    <property type="entry name" value="P-loop containing nucleotide triphosphate hydrolases"/>
    <property type="match status" value="1"/>
</dbReference>
<gene>
    <name evidence="7" type="ORF">SAMN02745220_03520</name>
</gene>
<sequence>MAKKEKKASKAEQDKSPNLADIRLIEGTAMKNMDGKEGDDKTAIWIKNEVLLYEIELKKLQIELMKLQIQMKTTGQRVLAIFEGRDAAGKGGTIKRIIAHLNPRNTRVVALTKPNETEMTQWYFQRYVSHLPAAGEFVIFDRSWYNRAMVEPVMGFCTDEQNKRFLKDVSMLEEMLVKDGIRLFKFYFSVSKAVQKERFDSRKADPLKQYKLSPVDNLAQDYWDQYSIRKFQMLTESNRTLTPWTIIRSDNKKKARINCMKHILSSMEYEKKLPEEELNPDPEIVVSGIDEIRHMEEMLMNPKKLHG</sequence>
<dbReference type="PANTHER" id="PTHR34383:SF1">
    <property type="entry name" value="ADP-POLYPHOSPHATE PHOSPHOTRANSFERASE"/>
    <property type="match status" value="1"/>
</dbReference>
<evidence type="ECO:0000259" key="6">
    <source>
        <dbReference type="Pfam" id="PF03976"/>
    </source>
</evidence>
<dbReference type="RefSeq" id="WP_073614973.1">
    <property type="nucleotide sequence ID" value="NZ_FRFE01000019.1"/>
</dbReference>
<dbReference type="InterPro" id="IPR022486">
    <property type="entry name" value="PPK2_PA0141"/>
</dbReference>
<dbReference type="STRING" id="1121416.SAMN02745220_03520"/>
<feature type="domain" description="Polyphosphate kinase-2-related" evidence="6">
    <location>
        <begin position="53"/>
        <end position="272"/>
    </location>
</feature>
<dbReference type="SUPFAM" id="SSF52540">
    <property type="entry name" value="P-loop containing nucleoside triphosphate hydrolases"/>
    <property type="match status" value="1"/>
</dbReference>
<dbReference type="GO" id="GO:0008976">
    <property type="term" value="F:polyphosphate kinase activity"/>
    <property type="evidence" value="ECO:0007669"/>
    <property type="project" value="UniProtKB-UniRule"/>
</dbReference>
<comment type="function">
    <text evidence="4">Uses inorganic polyphosphate (polyP) as a donor to convert GDP to GTP or ADP to ATP.</text>
</comment>
<evidence type="ECO:0000313" key="8">
    <source>
        <dbReference type="Proteomes" id="UP000184603"/>
    </source>
</evidence>
<dbReference type="Proteomes" id="UP000184603">
    <property type="component" value="Unassembled WGS sequence"/>
</dbReference>
<evidence type="ECO:0000256" key="4">
    <source>
        <dbReference type="RuleBase" id="RU369062"/>
    </source>
</evidence>
<comment type="similarity">
    <text evidence="1 4">Belongs to the polyphosphate kinase 2 (PPK2) family. Class I subfamily.</text>
</comment>
<keyword evidence="5" id="KW-0175">Coiled coil</keyword>
<accession>A0A1M7YD42</accession>
<protein>
    <recommendedName>
        <fullName evidence="4">ADP/GDP-polyphosphate phosphotransferase</fullName>
        <ecNumber evidence="4">2.7.4.-</ecNumber>
    </recommendedName>
    <alternativeName>
        <fullName evidence="4">Polyphosphate kinase PPK2</fullName>
    </alternativeName>
</protein>
<reference evidence="7 8" key="1">
    <citation type="submission" date="2016-12" db="EMBL/GenBank/DDBJ databases">
        <authorList>
            <person name="Song W.-J."/>
            <person name="Kurnit D.M."/>
        </authorList>
    </citation>
    <scope>NUCLEOTIDE SEQUENCE [LARGE SCALE GENOMIC DNA]</scope>
    <source>
        <strain evidence="7 8">DSM 18488</strain>
    </source>
</reference>
<dbReference type="Pfam" id="PF03976">
    <property type="entry name" value="PPK2"/>
    <property type="match status" value="1"/>
</dbReference>
<evidence type="ECO:0000256" key="3">
    <source>
        <dbReference type="ARBA" id="ARBA00022777"/>
    </source>
</evidence>
<dbReference type="EMBL" id="FRFE01000019">
    <property type="protein sequence ID" value="SHO50545.1"/>
    <property type="molecule type" value="Genomic_DNA"/>
</dbReference>
<dbReference type="AlphaFoldDB" id="A0A1M7YD42"/>
<evidence type="ECO:0000256" key="5">
    <source>
        <dbReference type="SAM" id="Coils"/>
    </source>
</evidence>
<dbReference type="EC" id="2.7.4.-" evidence="4"/>
<keyword evidence="8" id="KW-1185">Reference proteome</keyword>
<dbReference type="PANTHER" id="PTHR34383">
    <property type="entry name" value="POLYPHOSPHATE:AMP PHOSPHOTRANSFERASE-RELATED"/>
    <property type="match status" value="1"/>
</dbReference>
<dbReference type="NCBIfam" id="TIGR03707">
    <property type="entry name" value="PPK2_P_aer"/>
    <property type="match status" value="1"/>
</dbReference>
<name>A0A1M7YD42_9BACT</name>
<feature type="coiled-coil region" evidence="5">
    <location>
        <begin position="50"/>
        <end position="77"/>
    </location>
</feature>
<organism evidence="7 8">
    <name type="scientific">Desulfopila aestuarii DSM 18488</name>
    <dbReference type="NCBI Taxonomy" id="1121416"/>
    <lineage>
        <taxon>Bacteria</taxon>
        <taxon>Pseudomonadati</taxon>
        <taxon>Thermodesulfobacteriota</taxon>
        <taxon>Desulfobulbia</taxon>
        <taxon>Desulfobulbales</taxon>
        <taxon>Desulfocapsaceae</taxon>
        <taxon>Desulfopila</taxon>
    </lineage>
</organism>
<dbReference type="InterPro" id="IPR022488">
    <property type="entry name" value="PPK2-related"/>
</dbReference>
<dbReference type="OrthoDB" id="9775224at2"/>